<evidence type="ECO:0000313" key="1">
    <source>
        <dbReference type="EMBL" id="MBX34952.1"/>
    </source>
</evidence>
<protein>
    <submittedName>
        <fullName evidence="1">Uncharacterized protein</fullName>
    </submittedName>
</protein>
<accession>A0A2P2MXL1</accession>
<name>A0A2P2MXL1_RHIMU</name>
<organism evidence="1">
    <name type="scientific">Rhizophora mucronata</name>
    <name type="common">Asiatic mangrove</name>
    <dbReference type="NCBI Taxonomy" id="61149"/>
    <lineage>
        <taxon>Eukaryota</taxon>
        <taxon>Viridiplantae</taxon>
        <taxon>Streptophyta</taxon>
        <taxon>Embryophyta</taxon>
        <taxon>Tracheophyta</taxon>
        <taxon>Spermatophyta</taxon>
        <taxon>Magnoliopsida</taxon>
        <taxon>eudicotyledons</taxon>
        <taxon>Gunneridae</taxon>
        <taxon>Pentapetalae</taxon>
        <taxon>rosids</taxon>
        <taxon>fabids</taxon>
        <taxon>Malpighiales</taxon>
        <taxon>Rhizophoraceae</taxon>
        <taxon>Rhizophora</taxon>
    </lineage>
</organism>
<proteinExistence type="predicted"/>
<reference evidence="1" key="1">
    <citation type="submission" date="2018-02" db="EMBL/GenBank/DDBJ databases">
        <title>Rhizophora mucronata_Transcriptome.</title>
        <authorList>
            <person name="Meera S.P."/>
            <person name="Sreeshan A."/>
            <person name="Augustine A."/>
        </authorList>
    </citation>
    <scope>NUCLEOTIDE SEQUENCE</scope>
    <source>
        <tissue evidence="1">Leaf</tissue>
    </source>
</reference>
<dbReference type="EMBL" id="GGEC01054468">
    <property type="protein sequence ID" value="MBX34952.1"/>
    <property type="molecule type" value="Transcribed_RNA"/>
</dbReference>
<dbReference type="AlphaFoldDB" id="A0A2P2MXL1"/>
<sequence length="49" mass="5664">MEALKKKYVMAGKGISKACFLKILGPNKSKQDFKEAILYMFWVCFFVLV</sequence>